<dbReference type="PROSITE" id="PS00041">
    <property type="entry name" value="HTH_ARAC_FAMILY_1"/>
    <property type="match status" value="1"/>
</dbReference>
<dbReference type="SUPFAM" id="SSF46689">
    <property type="entry name" value="Homeodomain-like"/>
    <property type="match status" value="2"/>
</dbReference>
<keyword evidence="3" id="KW-0804">Transcription</keyword>
<dbReference type="AlphaFoldDB" id="A0A2L1UJ52"/>
<gene>
    <name evidence="5" type="primary">msmR_1</name>
    <name evidence="5" type="ORF">ERICIII_04407</name>
</gene>
<reference evidence="6" key="1">
    <citation type="submission" date="2017-02" db="EMBL/GenBank/DDBJ databases">
        <title>Delineation of Paenibacillus larvae strains originating from foulbrood outbreaks.</title>
        <authorList>
            <person name="Beims H."/>
            <person name="Bunk B."/>
            <person name="Sproeer C."/>
            <person name="Mohr K.I."/>
            <person name="Pradella S."/>
            <person name="Guenther G."/>
            <person name="Rohde M."/>
            <person name="von der Ohe W."/>
            <person name="Steinert M."/>
        </authorList>
    </citation>
    <scope>NUCLEOTIDE SEQUENCE [LARGE SCALE GENOMIC DNA]</scope>
    <source>
        <strain evidence="6">Eric_III</strain>
    </source>
</reference>
<evidence type="ECO:0000256" key="1">
    <source>
        <dbReference type="ARBA" id="ARBA00023015"/>
    </source>
</evidence>
<dbReference type="Gene3D" id="1.10.10.60">
    <property type="entry name" value="Homeodomain-like"/>
    <property type="match status" value="2"/>
</dbReference>
<dbReference type="InterPro" id="IPR018062">
    <property type="entry name" value="HTH_AraC-typ_CS"/>
</dbReference>
<evidence type="ECO:0000313" key="5">
    <source>
        <dbReference type="EMBL" id="AVF28466.1"/>
    </source>
</evidence>
<dbReference type="STRING" id="147375.BXP28_15235"/>
<accession>A0A2L1UJ52</accession>
<dbReference type="EMBL" id="CP019655">
    <property type="protein sequence ID" value="AVF28466.1"/>
    <property type="molecule type" value="Genomic_DNA"/>
</dbReference>
<organism evidence="5 6">
    <name type="scientific">Paenibacillus larvae subsp. larvae</name>
    <dbReference type="NCBI Taxonomy" id="147375"/>
    <lineage>
        <taxon>Bacteria</taxon>
        <taxon>Bacillati</taxon>
        <taxon>Bacillota</taxon>
        <taxon>Bacilli</taxon>
        <taxon>Bacillales</taxon>
        <taxon>Paenibacillaceae</taxon>
        <taxon>Paenibacillus</taxon>
    </lineage>
</organism>
<dbReference type="PANTHER" id="PTHR43280">
    <property type="entry name" value="ARAC-FAMILY TRANSCRIPTIONAL REGULATOR"/>
    <property type="match status" value="1"/>
</dbReference>
<dbReference type="PROSITE" id="PS01124">
    <property type="entry name" value="HTH_ARAC_FAMILY_2"/>
    <property type="match status" value="1"/>
</dbReference>
<evidence type="ECO:0000259" key="4">
    <source>
        <dbReference type="PROSITE" id="PS01124"/>
    </source>
</evidence>
<keyword evidence="1" id="KW-0805">Transcription regulation</keyword>
<dbReference type="PANTHER" id="PTHR43280:SF2">
    <property type="entry name" value="HTH-TYPE TRANSCRIPTIONAL REGULATOR EXSA"/>
    <property type="match status" value="1"/>
</dbReference>
<dbReference type="GO" id="GO:0043565">
    <property type="term" value="F:sequence-specific DNA binding"/>
    <property type="evidence" value="ECO:0007669"/>
    <property type="project" value="InterPro"/>
</dbReference>
<dbReference type="Pfam" id="PF10114">
    <property type="entry name" value="PocR"/>
    <property type="match status" value="1"/>
</dbReference>
<dbReference type="InterPro" id="IPR018060">
    <property type="entry name" value="HTH_AraC"/>
</dbReference>
<keyword evidence="2" id="KW-0238">DNA-binding</keyword>
<feature type="domain" description="HTH araC/xylS-type" evidence="4">
    <location>
        <begin position="281"/>
        <end position="379"/>
    </location>
</feature>
<sequence length="388" mass="44843">MKNRQFQTFHGFLKNLGFHDYSKATVQFYILIHGECKIMVKSRFDLNAIIDLKKWHKLQDSLSLVTKMAIITVDYKGVPVSKHSNCQSFCQGVRKDPLLSQYCQKCDARGGLEAVRLNKPYIYLCHFNILDIAIPIIIDNQYIGAIMAGQIKLRDPDIPLLEQIVSRPANSETNNKFKTLEEDYLSLPVLSFEEVSTIADMLFHLCTYIVEEAINKHSTIEMYKKAVSLDTDPPSMDSIVSSDRTYRNIQAIQNELSSTLIETKVKKFTSHEIRPSNRLLQPAFDYIYHHKNENVTLNEMAKLCHISSSYFSRIFTKETGENFSVFVPRLKIEWSKQLLETTELSINQISDKLGFCDAGYFIKTFKKFENLTPAVYRNIYKNNHVEQM</sequence>
<dbReference type="Proteomes" id="UP000239833">
    <property type="component" value="Chromosome"/>
</dbReference>
<dbReference type="Pfam" id="PF12833">
    <property type="entry name" value="HTH_18"/>
    <property type="match status" value="1"/>
</dbReference>
<dbReference type="InterPro" id="IPR009057">
    <property type="entry name" value="Homeodomain-like_sf"/>
</dbReference>
<proteinExistence type="predicted"/>
<dbReference type="SMART" id="SM00342">
    <property type="entry name" value="HTH_ARAC"/>
    <property type="match status" value="1"/>
</dbReference>
<evidence type="ECO:0000313" key="6">
    <source>
        <dbReference type="Proteomes" id="UP000239833"/>
    </source>
</evidence>
<dbReference type="GO" id="GO:0003700">
    <property type="term" value="F:DNA-binding transcription factor activity"/>
    <property type="evidence" value="ECO:0007669"/>
    <property type="project" value="InterPro"/>
</dbReference>
<evidence type="ECO:0000256" key="2">
    <source>
        <dbReference type="ARBA" id="ARBA00023125"/>
    </source>
</evidence>
<evidence type="ECO:0000256" key="3">
    <source>
        <dbReference type="ARBA" id="ARBA00023163"/>
    </source>
</evidence>
<dbReference type="InterPro" id="IPR018771">
    <property type="entry name" value="PocR_dom"/>
</dbReference>
<protein>
    <submittedName>
        <fullName evidence="5">Msm operon regulatory protein MsmR</fullName>
    </submittedName>
</protein>
<name>A0A2L1UJ52_9BACL</name>